<feature type="transmembrane region" description="Helical" evidence="6">
    <location>
        <begin position="163"/>
        <end position="185"/>
    </location>
</feature>
<dbReference type="OrthoDB" id="440553at2759"/>
<dbReference type="InterPro" id="IPR011701">
    <property type="entry name" value="MFS"/>
</dbReference>
<evidence type="ECO:0000256" key="5">
    <source>
        <dbReference type="SAM" id="MobiDB-lite"/>
    </source>
</evidence>
<gene>
    <name evidence="8" type="ORF">N0V89_009054</name>
</gene>
<dbReference type="PANTHER" id="PTHR23501">
    <property type="entry name" value="MAJOR FACILITATOR SUPERFAMILY"/>
    <property type="match status" value="1"/>
</dbReference>
<keyword evidence="4 6" id="KW-0472">Membrane</keyword>
<feature type="transmembrane region" description="Helical" evidence="6">
    <location>
        <begin position="130"/>
        <end position="151"/>
    </location>
</feature>
<evidence type="ECO:0000256" key="3">
    <source>
        <dbReference type="ARBA" id="ARBA00022989"/>
    </source>
</evidence>
<keyword evidence="9" id="KW-1185">Reference proteome</keyword>
<feature type="transmembrane region" description="Helical" evidence="6">
    <location>
        <begin position="286"/>
        <end position="305"/>
    </location>
</feature>
<evidence type="ECO:0000256" key="6">
    <source>
        <dbReference type="SAM" id="Phobius"/>
    </source>
</evidence>
<protein>
    <recommendedName>
        <fullName evidence="7">Major facilitator superfamily (MFS) profile domain-containing protein</fullName>
    </recommendedName>
</protein>
<dbReference type="GeneID" id="80912584"/>
<keyword evidence="2 6" id="KW-0812">Transmembrane</keyword>
<feature type="domain" description="Major facilitator superfamily (MFS) profile" evidence="7">
    <location>
        <begin position="36"/>
        <end position="384"/>
    </location>
</feature>
<dbReference type="RefSeq" id="XP_056069363.1">
    <property type="nucleotide sequence ID" value="XM_056217807.1"/>
</dbReference>
<feature type="transmembrane region" description="Helical" evidence="6">
    <location>
        <begin position="217"/>
        <end position="236"/>
    </location>
</feature>
<evidence type="ECO:0000256" key="4">
    <source>
        <dbReference type="ARBA" id="ARBA00023136"/>
    </source>
</evidence>
<evidence type="ECO:0000256" key="2">
    <source>
        <dbReference type="ARBA" id="ARBA00022692"/>
    </source>
</evidence>
<dbReference type="AlphaFoldDB" id="A0A9W8XHF0"/>
<evidence type="ECO:0000313" key="9">
    <source>
        <dbReference type="Proteomes" id="UP001140513"/>
    </source>
</evidence>
<feature type="transmembrane region" description="Helical" evidence="6">
    <location>
        <begin position="75"/>
        <end position="94"/>
    </location>
</feature>
<dbReference type="SUPFAM" id="SSF103473">
    <property type="entry name" value="MFS general substrate transporter"/>
    <property type="match status" value="2"/>
</dbReference>
<feature type="transmembrane region" description="Helical" evidence="6">
    <location>
        <begin position="106"/>
        <end position="124"/>
    </location>
</feature>
<comment type="subcellular location">
    <subcellularLocation>
        <location evidence="1">Membrane</location>
        <topology evidence="1">Multi-pass membrane protein</topology>
    </subcellularLocation>
</comment>
<accession>A0A9W8XHF0</accession>
<organism evidence="8 9">
    <name type="scientific">Didymosphaeria variabile</name>
    <dbReference type="NCBI Taxonomy" id="1932322"/>
    <lineage>
        <taxon>Eukaryota</taxon>
        <taxon>Fungi</taxon>
        <taxon>Dikarya</taxon>
        <taxon>Ascomycota</taxon>
        <taxon>Pezizomycotina</taxon>
        <taxon>Dothideomycetes</taxon>
        <taxon>Pleosporomycetidae</taxon>
        <taxon>Pleosporales</taxon>
        <taxon>Massarineae</taxon>
        <taxon>Didymosphaeriaceae</taxon>
        <taxon>Didymosphaeria</taxon>
    </lineage>
</organism>
<dbReference type="PROSITE" id="PS50850">
    <property type="entry name" value="MFS"/>
    <property type="match status" value="1"/>
</dbReference>
<dbReference type="EMBL" id="JAPEUX010000006">
    <property type="protein sequence ID" value="KAJ4350433.1"/>
    <property type="molecule type" value="Genomic_DNA"/>
</dbReference>
<proteinExistence type="predicted"/>
<dbReference type="InterPro" id="IPR020846">
    <property type="entry name" value="MFS_dom"/>
</dbReference>
<evidence type="ECO:0000313" key="8">
    <source>
        <dbReference type="EMBL" id="KAJ4350433.1"/>
    </source>
</evidence>
<dbReference type="GO" id="GO:0005886">
    <property type="term" value="C:plasma membrane"/>
    <property type="evidence" value="ECO:0007669"/>
    <property type="project" value="TreeGrafter"/>
</dbReference>
<dbReference type="Pfam" id="PF07690">
    <property type="entry name" value="MFS_1"/>
    <property type="match status" value="1"/>
</dbReference>
<dbReference type="Gene3D" id="1.20.1720.10">
    <property type="entry name" value="Multidrug resistance protein D"/>
    <property type="match status" value="1"/>
</dbReference>
<dbReference type="GO" id="GO:0022857">
    <property type="term" value="F:transmembrane transporter activity"/>
    <property type="evidence" value="ECO:0007669"/>
    <property type="project" value="InterPro"/>
</dbReference>
<dbReference type="PANTHER" id="PTHR23501:SF43">
    <property type="entry name" value="MULTIDRUG TRANSPORTER, PUTATIVE (AFU_ORTHOLOGUE AFUA_6G03040)-RELATED"/>
    <property type="match status" value="1"/>
</dbReference>
<feature type="compositionally biased region" description="Polar residues" evidence="5">
    <location>
        <begin position="15"/>
        <end position="24"/>
    </location>
</feature>
<keyword evidence="3 6" id="KW-1133">Transmembrane helix</keyword>
<feature type="region of interest" description="Disordered" evidence="5">
    <location>
        <begin position="1"/>
        <end position="24"/>
    </location>
</feature>
<evidence type="ECO:0000256" key="1">
    <source>
        <dbReference type="ARBA" id="ARBA00004141"/>
    </source>
</evidence>
<reference evidence="8" key="1">
    <citation type="submission" date="2022-10" db="EMBL/GenBank/DDBJ databases">
        <title>Tapping the CABI collections for fungal endophytes: first genome assemblies for Collariella, Neodidymelliopsis, Ascochyta clinopodiicola, Didymella pomorum, Didymosphaeria variabile, Neocosmospora piperis and Neocucurbitaria cava.</title>
        <authorList>
            <person name="Hill R."/>
        </authorList>
    </citation>
    <scope>NUCLEOTIDE SEQUENCE</scope>
    <source>
        <strain evidence="8">IMI 356815</strain>
    </source>
</reference>
<dbReference type="Proteomes" id="UP001140513">
    <property type="component" value="Unassembled WGS sequence"/>
</dbReference>
<evidence type="ECO:0000259" key="7">
    <source>
        <dbReference type="PROSITE" id="PS50850"/>
    </source>
</evidence>
<feature type="transmembrane region" description="Helical" evidence="6">
    <location>
        <begin position="248"/>
        <end position="274"/>
    </location>
</feature>
<comment type="caution">
    <text evidence="8">The sequence shown here is derived from an EMBL/GenBank/DDBJ whole genome shotgun (WGS) entry which is preliminary data.</text>
</comment>
<feature type="transmembrane region" description="Helical" evidence="6">
    <location>
        <begin position="191"/>
        <end position="210"/>
    </location>
</feature>
<sequence length="384" mass="40942">MSSISEKTTDGAHGTPSTTEQLSNRNELDAPLQEPHISIATDPKSLTGGRLHLMTLGSHTSLLAIIDSLKGYRQAGWVLTSYLLTYTGFIIVWAKLSDIFGRKTCSVASLAIFTIFSGACGGAQTMTQLIIFRAFQGLGAAGGFALTILIINEMVPRNKLPMYGAIMALDMALATLSGPLFGGVISDRSTWRWVFLMNIPGGGIIANLSVASGRIPVIYVALFFSATTAIGTGLLTTLPTDDNLPKAVYAYEALAGLGGGATFALVILLVPYVVEKRDLATANGALIEFRILGGAIGLAIVASALENYLNRNLGAIISPEQRVSLMESTALLHELPDDIRGQVIRVFAEGFSLQMKITTAFAALQVPAIVMFWKKKQITVEKKS</sequence>
<dbReference type="InterPro" id="IPR036259">
    <property type="entry name" value="MFS_trans_sf"/>
</dbReference>
<name>A0A9W8XHF0_9PLEO</name>
<feature type="transmembrane region" description="Helical" evidence="6">
    <location>
        <begin position="353"/>
        <end position="373"/>
    </location>
</feature>